<protein>
    <recommendedName>
        <fullName evidence="6">Fe2OG dioxygenase domain-containing protein</fullName>
    </recommendedName>
</protein>
<proteinExistence type="inferred from homology"/>
<evidence type="ECO:0000313" key="7">
    <source>
        <dbReference type="EMBL" id="KAF8392227.1"/>
    </source>
</evidence>
<keyword evidence="8" id="KW-1185">Reference proteome</keyword>
<name>A0A834YV25_TETSI</name>
<dbReference type="PROSITE" id="PS51471">
    <property type="entry name" value="FE2OG_OXY"/>
    <property type="match status" value="1"/>
</dbReference>
<dbReference type="SUPFAM" id="SSF51197">
    <property type="entry name" value="Clavaminate synthase-like"/>
    <property type="match status" value="1"/>
</dbReference>
<dbReference type="AlphaFoldDB" id="A0A834YV25"/>
<keyword evidence="4 5" id="KW-0408">Iron</keyword>
<dbReference type="InterPro" id="IPR026992">
    <property type="entry name" value="DIOX_N"/>
</dbReference>
<dbReference type="InterPro" id="IPR005123">
    <property type="entry name" value="Oxoglu/Fe-dep_dioxygenase_dom"/>
</dbReference>
<accession>A0A834YV25</accession>
<dbReference type="GO" id="GO:0046872">
    <property type="term" value="F:metal ion binding"/>
    <property type="evidence" value="ECO:0007669"/>
    <property type="project" value="UniProtKB-KW"/>
</dbReference>
<evidence type="ECO:0000256" key="2">
    <source>
        <dbReference type="ARBA" id="ARBA00022723"/>
    </source>
</evidence>
<keyword evidence="2 5" id="KW-0479">Metal-binding</keyword>
<dbReference type="PANTHER" id="PTHR10209:SF859">
    <property type="entry name" value="OS03G0690500 PROTEIN"/>
    <property type="match status" value="1"/>
</dbReference>
<feature type="domain" description="Fe2OG dioxygenase" evidence="6">
    <location>
        <begin position="220"/>
        <end position="319"/>
    </location>
</feature>
<evidence type="ECO:0000256" key="5">
    <source>
        <dbReference type="RuleBase" id="RU003682"/>
    </source>
</evidence>
<dbReference type="FunFam" id="2.60.120.330:FF:000005">
    <property type="entry name" value="1-aminocyclopropane-1-carboxylate oxidase homolog 1"/>
    <property type="match status" value="1"/>
</dbReference>
<dbReference type="Proteomes" id="UP000655225">
    <property type="component" value="Unassembled WGS sequence"/>
</dbReference>
<dbReference type="EMBL" id="JABCRI010000016">
    <property type="protein sequence ID" value="KAF8392227.1"/>
    <property type="molecule type" value="Genomic_DNA"/>
</dbReference>
<evidence type="ECO:0000313" key="8">
    <source>
        <dbReference type="Proteomes" id="UP000655225"/>
    </source>
</evidence>
<evidence type="ECO:0000256" key="3">
    <source>
        <dbReference type="ARBA" id="ARBA00023002"/>
    </source>
</evidence>
<gene>
    <name evidence="7" type="ORF">HHK36_022569</name>
</gene>
<dbReference type="Pfam" id="PF14226">
    <property type="entry name" value="DIOX_N"/>
    <property type="match status" value="1"/>
</dbReference>
<dbReference type="Pfam" id="PF03171">
    <property type="entry name" value="2OG-FeII_Oxy"/>
    <property type="match status" value="1"/>
</dbReference>
<comment type="similarity">
    <text evidence="1 5">Belongs to the iron/ascorbate-dependent oxidoreductase family.</text>
</comment>
<keyword evidence="3 5" id="KW-0560">Oxidoreductase</keyword>
<dbReference type="InterPro" id="IPR044861">
    <property type="entry name" value="IPNS-like_FE2OG_OXY"/>
</dbReference>
<sequence>MVVSITGKVLAGTTIDYDRTRELKAFDCTKAGVKGLVDTGVTKIPRIFICPPDKHDEKSDFEKTHLEIPVIDLQGIDKDSTRRKMIVDQVGQASETWGFFQVINHGIPICVLDEMIDGVHRFNEQDIEVKKEYYTRDYTRKALYNSNFDLYQSPAANWRDSLLCTMAAVSANPEELPVACRDILIEYSKQVNRLGVTLFKLVSEALGLNPSHLKDMDCGGDYSIVCNYYPACPEPELTMGITKHSDGDFLTVLLQDHIGGLQVLHQNQWVDVSPLPGALVVNIGDLLQLISNNRLKSVEHRVLANHIGPRVSVASFFMSTSLQKTTKMYGPIRELLSEENPPIYRETTTRDYTAYYRSKGLDGNSALAHFRL</sequence>
<dbReference type="OrthoDB" id="288590at2759"/>
<comment type="caution">
    <text evidence="7">The sequence shown here is derived from an EMBL/GenBank/DDBJ whole genome shotgun (WGS) entry which is preliminary data.</text>
</comment>
<evidence type="ECO:0000256" key="4">
    <source>
        <dbReference type="ARBA" id="ARBA00023004"/>
    </source>
</evidence>
<dbReference type="PANTHER" id="PTHR10209">
    <property type="entry name" value="OXIDOREDUCTASE, 2OG-FE II OXYGENASE FAMILY PROTEIN"/>
    <property type="match status" value="1"/>
</dbReference>
<dbReference type="OMA" id="GNTRHTD"/>
<evidence type="ECO:0000256" key="1">
    <source>
        <dbReference type="ARBA" id="ARBA00008056"/>
    </source>
</evidence>
<dbReference type="InterPro" id="IPR027443">
    <property type="entry name" value="IPNS-like_sf"/>
</dbReference>
<reference evidence="7 8" key="1">
    <citation type="submission" date="2020-04" db="EMBL/GenBank/DDBJ databases">
        <title>Plant Genome Project.</title>
        <authorList>
            <person name="Zhang R.-G."/>
        </authorList>
    </citation>
    <scope>NUCLEOTIDE SEQUENCE [LARGE SCALE GENOMIC DNA]</scope>
    <source>
        <strain evidence="7">YNK0</strain>
        <tissue evidence="7">Leaf</tissue>
    </source>
</reference>
<evidence type="ECO:0000259" key="6">
    <source>
        <dbReference type="PROSITE" id="PS51471"/>
    </source>
</evidence>
<dbReference type="GO" id="GO:0051213">
    <property type="term" value="F:dioxygenase activity"/>
    <property type="evidence" value="ECO:0007669"/>
    <property type="project" value="UniProtKB-ARBA"/>
</dbReference>
<organism evidence="7 8">
    <name type="scientific">Tetracentron sinense</name>
    <name type="common">Spur-leaf</name>
    <dbReference type="NCBI Taxonomy" id="13715"/>
    <lineage>
        <taxon>Eukaryota</taxon>
        <taxon>Viridiplantae</taxon>
        <taxon>Streptophyta</taxon>
        <taxon>Embryophyta</taxon>
        <taxon>Tracheophyta</taxon>
        <taxon>Spermatophyta</taxon>
        <taxon>Magnoliopsida</taxon>
        <taxon>Trochodendrales</taxon>
        <taxon>Trochodendraceae</taxon>
        <taxon>Tetracentron</taxon>
    </lineage>
</organism>
<dbReference type="Gene3D" id="2.60.120.330">
    <property type="entry name" value="B-lactam Antibiotic, Isopenicillin N Synthase, Chain"/>
    <property type="match status" value="1"/>
</dbReference>